<dbReference type="InterPro" id="IPR001087">
    <property type="entry name" value="GDSL"/>
</dbReference>
<dbReference type="CDD" id="cd01837">
    <property type="entry name" value="SGNH_plant_lipase_like"/>
    <property type="match status" value="1"/>
</dbReference>
<dbReference type="PANTHER" id="PTHR45966">
    <property type="entry name" value="GDSL-LIKE LIPASE/ACYLHYDROLASE"/>
    <property type="match status" value="1"/>
</dbReference>
<evidence type="ECO:0000256" key="3">
    <source>
        <dbReference type="SAM" id="SignalP"/>
    </source>
</evidence>
<feature type="chain" id="PRO_5002892308" evidence="3">
    <location>
        <begin position="27"/>
        <end position="381"/>
    </location>
</feature>
<organism evidence="4 5">
    <name type="scientific">Ricinus communis</name>
    <name type="common">Castor bean</name>
    <dbReference type="NCBI Taxonomy" id="3988"/>
    <lineage>
        <taxon>Eukaryota</taxon>
        <taxon>Viridiplantae</taxon>
        <taxon>Streptophyta</taxon>
        <taxon>Embryophyta</taxon>
        <taxon>Tracheophyta</taxon>
        <taxon>Spermatophyta</taxon>
        <taxon>Magnoliopsida</taxon>
        <taxon>eudicotyledons</taxon>
        <taxon>Gunneridae</taxon>
        <taxon>Pentapetalae</taxon>
        <taxon>rosids</taxon>
        <taxon>fabids</taxon>
        <taxon>Malpighiales</taxon>
        <taxon>Euphorbiaceae</taxon>
        <taxon>Acalyphoideae</taxon>
        <taxon>Acalypheae</taxon>
        <taxon>Ricinus</taxon>
    </lineage>
</organism>
<dbReference type="Gene3D" id="3.40.50.1110">
    <property type="entry name" value="SGNH hydrolase"/>
    <property type="match status" value="1"/>
</dbReference>
<reference evidence="5" key="1">
    <citation type="journal article" date="2010" name="Nat. Biotechnol.">
        <title>Draft genome sequence of the oilseed species Ricinus communis.</title>
        <authorList>
            <person name="Chan A.P."/>
            <person name="Crabtree J."/>
            <person name="Zhao Q."/>
            <person name="Lorenzi H."/>
            <person name="Orvis J."/>
            <person name="Puiu D."/>
            <person name="Melake-Berhan A."/>
            <person name="Jones K.M."/>
            <person name="Redman J."/>
            <person name="Chen G."/>
            <person name="Cahoon E.B."/>
            <person name="Gedil M."/>
            <person name="Stanke M."/>
            <person name="Haas B.J."/>
            <person name="Wortman J.R."/>
            <person name="Fraser-Liggett C.M."/>
            <person name="Ravel J."/>
            <person name="Rabinowicz P.D."/>
        </authorList>
    </citation>
    <scope>NUCLEOTIDE SEQUENCE [LARGE SCALE GENOMIC DNA]</scope>
    <source>
        <strain evidence="5">cv. Hale</strain>
    </source>
</reference>
<keyword evidence="2 3" id="KW-0732">Signal</keyword>
<evidence type="ECO:0000256" key="2">
    <source>
        <dbReference type="ARBA" id="ARBA00022729"/>
    </source>
</evidence>
<dbReference type="InterPro" id="IPR035669">
    <property type="entry name" value="SGNH_plant_lipase-like"/>
</dbReference>
<sequence>MSNLTSFHLSFLFIFACLLMPGKSHADHSRQAATNVVMFVFGDSLFDPGNNNDLNVSIIDKANRWPYGESFFNVPTGRFCDGRLIPDFIAEYANIPLWTPYMQTEGSQQFINGANFAAGGSGVLSETDPGSLDLKTQLKFFKTVVNQLRQELGAEEVKKMLTEAVYLSSTGGNDYIGYTEDYPNAAESEQEEFVKMVVGNLTGVIKEIYEMGGRKFAFQNVGPIGCTPISKQMNGLIGDECDEESLELARLHNNALLEAIVSLQSQLQGFKYLVFDYYTLLYNITRNPSKYGFQVADVACCGSGTNNAIDCGIPPYELCSNVSDYVFFDGAHPSEKVNEELAKLLWDGEPPFTKPSNMKHLLKLETESHLLSENHSLLIDE</sequence>
<feature type="signal peptide" evidence="3">
    <location>
        <begin position="1"/>
        <end position="26"/>
    </location>
</feature>
<evidence type="ECO:0000256" key="1">
    <source>
        <dbReference type="ARBA" id="ARBA00008668"/>
    </source>
</evidence>
<name>B9T6Q2_RICCO</name>
<proteinExistence type="inferred from homology"/>
<dbReference type="eggNOG" id="ENOG502S4IX">
    <property type="taxonomic scope" value="Eukaryota"/>
</dbReference>
<dbReference type="PANTHER" id="PTHR45966:SF12">
    <property type="entry name" value="GDSL ESTERASE_LIPASE 1-LIKE ISOFORM X2"/>
    <property type="match status" value="1"/>
</dbReference>
<comment type="similarity">
    <text evidence="1">Belongs to the 'GDSL' lipolytic enzyme family.</text>
</comment>
<dbReference type="AlphaFoldDB" id="B9T6Q2"/>
<dbReference type="Proteomes" id="UP000008311">
    <property type="component" value="Unassembled WGS sequence"/>
</dbReference>
<dbReference type="InParanoid" id="B9T6Q2"/>
<dbReference type="InterPro" id="IPR036514">
    <property type="entry name" value="SGNH_hydro_sf"/>
</dbReference>
<dbReference type="EMBL" id="EQ974633">
    <property type="protein sequence ID" value="EEF28463.1"/>
    <property type="molecule type" value="Genomic_DNA"/>
</dbReference>
<keyword evidence="5" id="KW-1185">Reference proteome</keyword>
<protein>
    <submittedName>
        <fullName evidence="4">Zinc finger protein, putative</fullName>
    </submittedName>
</protein>
<dbReference type="Pfam" id="PF00657">
    <property type="entry name" value="Lipase_GDSL"/>
    <property type="match status" value="1"/>
</dbReference>
<gene>
    <name evidence="4" type="ORF">RCOM_0354360</name>
</gene>
<evidence type="ECO:0000313" key="4">
    <source>
        <dbReference type="EMBL" id="EEF28463.1"/>
    </source>
</evidence>
<evidence type="ECO:0000313" key="5">
    <source>
        <dbReference type="Proteomes" id="UP000008311"/>
    </source>
</evidence>
<dbReference type="SUPFAM" id="SSF52266">
    <property type="entry name" value="SGNH hydrolase"/>
    <property type="match status" value="1"/>
</dbReference>
<dbReference type="GO" id="GO:0016298">
    <property type="term" value="F:lipase activity"/>
    <property type="evidence" value="ECO:0000318"/>
    <property type="project" value="GO_Central"/>
</dbReference>
<dbReference type="InterPro" id="IPR044552">
    <property type="entry name" value="GLIP1-5/GLL25"/>
</dbReference>
<accession>B9T6Q2</accession>